<organism evidence="1 2">
    <name type="scientific">Rhizophagus clarus</name>
    <dbReference type="NCBI Taxonomy" id="94130"/>
    <lineage>
        <taxon>Eukaryota</taxon>
        <taxon>Fungi</taxon>
        <taxon>Fungi incertae sedis</taxon>
        <taxon>Mucoromycota</taxon>
        <taxon>Glomeromycotina</taxon>
        <taxon>Glomeromycetes</taxon>
        <taxon>Glomerales</taxon>
        <taxon>Glomeraceae</taxon>
        <taxon>Rhizophagus</taxon>
    </lineage>
</organism>
<dbReference type="Proteomes" id="UP000615446">
    <property type="component" value="Unassembled WGS sequence"/>
</dbReference>
<proteinExistence type="predicted"/>
<dbReference type="EMBL" id="BLAL01000310">
    <property type="protein sequence ID" value="GET02409.1"/>
    <property type="molecule type" value="Genomic_DNA"/>
</dbReference>
<accession>A0A8H3R3V6</accession>
<reference evidence="1" key="1">
    <citation type="submission" date="2019-10" db="EMBL/GenBank/DDBJ databases">
        <title>Conservation and host-specific expression of non-tandemly repeated heterogenous ribosome RNA gene in arbuscular mycorrhizal fungi.</title>
        <authorList>
            <person name="Maeda T."/>
            <person name="Kobayashi Y."/>
            <person name="Nakagawa T."/>
            <person name="Ezawa T."/>
            <person name="Yamaguchi K."/>
            <person name="Bino T."/>
            <person name="Nishimoto Y."/>
            <person name="Shigenobu S."/>
            <person name="Kawaguchi M."/>
        </authorList>
    </citation>
    <scope>NUCLEOTIDE SEQUENCE</scope>
    <source>
        <strain evidence="1">HR1</strain>
    </source>
</reference>
<sequence length="115" mass="12985">MNEQMHSEILNFLYINIEITKRKVMPIKEPEMDIANTAGEDINRARIVALAVKEACSILSSEQSQKDGWEAARQLILQNKLLTEDEKKNIILLLQPKPSSTSSSPSSSCMYIYLS</sequence>
<dbReference type="OrthoDB" id="2431913at2759"/>
<dbReference type="AlphaFoldDB" id="A0A8H3R3V6"/>
<name>A0A8H3R3V6_9GLOM</name>
<gene>
    <name evidence="1" type="ORF">RCL2_002879300</name>
</gene>
<evidence type="ECO:0000313" key="1">
    <source>
        <dbReference type="EMBL" id="GET02409.1"/>
    </source>
</evidence>
<protein>
    <submittedName>
        <fullName evidence="1">Uncharacterized protein</fullName>
    </submittedName>
</protein>
<comment type="caution">
    <text evidence="1">The sequence shown here is derived from an EMBL/GenBank/DDBJ whole genome shotgun (WGS) entry which is preliminary data.</text>
</comment>
<evidence type="ECO:0000313" key="2">
    <source>
        <dbReference type="Proteomes" id="UP000615446"/>
    </source>
</evidence>